<comment type="similarity">
    <text evidence="7">Belongs to the adenylate kinase family. AK6 subfamily.</text>
</comment>
<comment type="subunit">
    <text evidence="7">Interacts with uS11. Not a structural component of 40S pre-ribosomes, but transiently interacts with them by binding to uS11.</text>
</comment>
<sequence length="212" mass="24557">MFDLLSYYLFVRLVLKDRNVILLTGTPGVGKTSIARRLSQQLDMVHVDISEFAIEKGLVVERDENRQTFVIDEDKLREELLKLIEQVSKQGRELLLDGHFADIVPKKLLKCVIVLRLNPKELFDRLVKKRWVEKKIKENVEAELLDVCLIRAVEKYGEKIVKEVDVTGLNEDEASKLVLEALSGKNDKFKPGSVNWLKVIEEDEDFRKRILL</sequence>
<proteinExistence type="inferred from homology"/>
<evidence type="ECO:0000256" key="1">
    <source>
        <dbReference type="ARBA" id="ARBA00022517"/>
    </source>
</evidence>
<dbReference type="EMBL" id="QMQV01000040">
    <property type="protein sequence ID" value="RLE49342.1"/>
    <property type="molecule type" value="Genomic_DNA"/>
</dbReference>
<dbReference type="HAMAP" id="MF_00039">
    <property type="entry name" value="Adenylate_kinase_AK6"/>
    <property type="match status" value="1"/>
</dbReference>
<dbReference type="GO" id="GO:0016887">
    <property type="term" value="F:ATP hydrolysis activity"/>
    <property type="evidence" value="ECO:0007669"/>
    <property type="project" value="InterPro"/>
</dbReference>
<organism evidence="8 9">
    <name type="scientific">Thermoproteota archaeon</name>
    <dbReference type="NCBI Taxonomy" id="2056631"/>
    <lineage>
        <taxon>Archaea</taxon>
        <taxon>Thermoproteota</taxon>
    </lineage>
</organism>
<evidence type="ECO:0000256" key="4">
    <source>
        <dbReference type="ARBA" id="ARBA00022741"/>
    </source>
</evidence>
<feature type="binding site" evidence="7">
    <location>
        <position position="31"/>
    </location>
    <ligand>
        <name>ATP</name>
        <dbReference type="ChEBI" id="CHEBI:30616"/>
    </ligand>
</feature>
<dbReference type="AlphaFoldDB" id="A0A497EQJ9"/>
<keyword evidence="2 7" id="KW-0698">rRNA processing</keyword>
<keyword evidence="1 7" id="KW-0690">Ribosome biogenesis</keyword>
<evidence type="ECO:0000256" key="6">
    <source>
        <dbReference type="ARBA" id="ARBA00022840"/>
    </source>
</evidence>
<dbReference type="InterPro" id="IPR020618">
    <property type="entry name" value="Adenyl_kinase_AK6"/>
</dbReference>
<dbReference type="GO" id="GO:0006364">
    <property type="term" value="P:rRNA processing"/>
    <property type="evidence" value="ECO:0007669"/>
    <property type="project" value="UniProtKB-KW"/>
</dbReference>
<dbReference type="GO" id="GO:0005524">
    <property type="term" value="F:ATP binding"/>
    <property type="evidence" value="ECO:0007669"/>
    <property type="project" value="UniProtKB-UniRule"/>
</dbReference>
<dbReference type="Pfam" id="PF13238">
    <property type="entry name" value="AAA_18"/>
    <property type="match status" value="1"/>
</dbReference>
<comment type="catalytic activity">
    <reaction evidence="7">
        <text>AMP + ATP = 2 ADP</text>
        <dbReference type="Rhea" id="RHEA:12973"/>
        <dbReference type="ChEBI" id="CHEBI:30616"/>
        <dbReference type="ChEBI" id="CHEBI:456215"/>
        <dbReference type="ChEBI" id="CHEBI:456216"/>
        <dbReference type="EC" id="2.7.4.3"/>
    </reaction>
</comment>
<evidence type="ECO:0000256" key="5">
    <source>
        <dbReference type="ARBA" id="ARBA00022777"/>
    </source>
</evidence>
<dbReference type="PANTHER" id="PTHR12595">
    <property type="entry name" value="POS9-ACTIVATING FACTOR FAP7-RELATED"/>
    <property type="match status" value="1"/>
</dbReference>
<feature type="region of interest" description="LID" evidence="7">
    <location>
        <begin position="128"/>
        <end position="138"/>
    </location>
</feature>
<gene>
    <name evidence="8" type="ORF">DRJ31_05325</name>
</gene>
<dbReference type="Gene3D" id="3.40.50.300">
    <property type="entry name" value="P-loop containing nucleotide triphosphate hydrolases"/>
    <property type="match status" value="1"/>
</dbReference>
<accession>A0A497EQJ9</accession>
<comment type="function">
    <text evidence="7">Broad-specificity nucleoside monophosphate (NMP) kinase that catalyzes the reversible transfer of the terminal phosphate group between nucleoside triphosphates and monophosphates. Has also ATPase activity. Involved in the late maturation steps of the 30S ribosomal particles, specifically 16S rRNA maturation. While NMP activity is not required for ribosome maturation, ATPase activity is. Associates transiently with small ribosomal subunit protein uS11. ATP hydrolysis breaks the interaction with uS11. May temporarily remove uS11 from the ribosome to enable a conformational change of the ribosomal RNA that is needed for the final maturation step of the small ribosomal subunit.</text>
</comment>
<dbReference type="GO" id="GO:0042274">
    <property type="term" value="P:ribosomal small subunit biogenesis"/>
    <property type="evidence" value="ECO:0007669"/>
    <property type="project" value="UniProtKB-UniRule"/>
</dbReference>
<dbReference type="Proteomes" id="UP000278475">
    <property type="component" value="Unassembled WGS sequence"/>
</dbReference>
<dbReference type="EC" id="2.7.4.3" evidence="7"/>
<keyword evidence="4 7" id="KW-0547">Nucleotide-binding</keyword>
<evidence type="ECO:0000256" key="7">
    <source>
        <dbReference type="HAMAP-Rule" id="MF_00039"/>
    </source>
</evidence>
<reference evidence="8 9" key="1">
    <citation type="submission" date="2018-06" db="EMBL/GenBank/DDBJ databases">
        <title>Extensive metabolic versatility and redundancy in microbially diverse, dynamic hydrothermal sediments.</title>
        <authorList>
            <person name="Dombrowski N."/>
            <person name="Teske A."/>
            <person name="Baker B.J."/>
        </authorList>
    </citation>
    <scope>NUCLEOTIDE SEQUENCE [LARGE SCALE GENOMIC DNA]</scope>
    <source>
        <strain evidence="8">B66_G16</strain>
    </source>
</reference>
<comment type="catalytic activity">
    <reaction evidence="7">
        <text>ATP + H2O = ADP + phosphate + H(+)</text>
        <dbReference type="Rhea" id="RHEA:13065"/>
        <dbReference type="ChEBI" id="CHEBI:15377"/>
        <dbReference type="ChEBI" id="CHEBI:15378"/>
        <dbReference type="ChEBI" id="CHEBI:30616"/>
        <dbReference type="ChEBI" id="CHEBI:43474"/>
        <dbReference type="ChEBI" id="CHEBI:456216"/>
    </reaction>
</comment>
<dbReference type="PANTHER" id="PTHR12595:SF0">
    <property type="entry name" value="ADENYLATE KINASE ISOENZYME 6"/>
    <property type="match status" value="1"/>
</dbReference>
<keyword evidence="5 7" id="KW-0418">Kinase</keyword>
<dbReference type="SUPFAM" id="SSF52540">
    <property type="entry name" value="P-loop containing nucleoside triphosphate hydrolases"/>
    <property type="match status" value="1"/>
</dbReference>
<dbReference type="InterPro" id="IPR027417">
    <property type="entry name" value="P-loop_NTPase"/>
</dbReference>
<feature type="binding site" evidence="7">
    <location>
        <position position="30"/>
    </location>
    <ligand>
        <name>ATP</name>
        <dbReference type="ChEBI" id="CHEBI:30616"/>
    </ligand>
</feature>
<name>A0A497EQJ9_9CREN</name>
<dbReference type="GO" id="GO:0004017">
    <property type="term" value="F:AMP kinase activity"/>
    <property type="evidence" value="ECO:0007669"/>
    <property type="project" value="UniProtKB-UniRule"/>
</dbReference>
<evidence type="ECO:0000256" key="3">
    <source>
        <dbReference type="ARBA" id="ARBA00022679"/>
    </source>
</evidence>
<comment type="caution">
    <text evidence="8">The sequence shown here is derived from an EMBL/GenBank/DDBJ whole genome shotgun (WGS) entry which is preliminary data.</text>
</comment>
<keyword evidence="6 7" id="KW-0067">ATP-binding</keyword>
<comment type="caution">
    <text evidence="7">Lacks conserved residue(s) required for the propagation of feature annotation.</text>
</comment>
<feature type="binding site" evidence="7">
    <location>
        <position position="33"/>
    </location>
    <ligand>
        <name>ATP</name>
        <dbReference type="ChEBI" id="CHEBI:30616"/>
    </ligand>
</feature>
<feature type="binding site" evidence="7">
    <location>
        <position position="32"/>
    </location>
    <ligand>
        <name>ATP</name>
        <dbReference type="ChEBI" id="CHEBI:30616"/>
    </ligand>
</feature>
<evidence type="ECO:0000313" key="8">
    <source>
        <dbReference type="EMBL" id="RLE49342.1"/>
    </source>
</evidence>
<keyword evidence="3 7" id="KW-0808">Transferase</keyword>
<evidence type="ECO:0000313" key="9">
    <source>
        <dbReference type="Proteomes" id="UP000278475"/>
    </source>
</evidence>
<evidence type="ECO:0000256" key="2">
    <source>
        <dbReference type="ARBA" id="ARBA00022552"/>
    </source>
</evidence>
<protein>
    <recommendedName>
        <fullName evidence="7">Putative adenylate kinase</fullName>
        <shortName evidence="7">AK</shortName>
        <ecNumber evidence="7">2.7.4.3</ecNumber>
    </recommendedName>
    <alternativeName>
        <fullName evidence="7">ATP-AMP transphosphorylase</fullName>
    </alternativeName>
</protein>
<feature type="binding site" evidence="7">
    <location>
        <position position="28"/>
    </location>
    <ligand>
        <name>ATP</name>
        <dbReference type="ChEBI" id="CHEBI:30616"/>
    </ligand>
</feature>